<gene>
    <name evidence="1" type="ORF">PDIGIT_LOCUS6608</name>
</gene>
<proteinExistence type="predicted"/>
<reference evidence="1" key="1">
    <citation type="submission" date="2023-01" db="EMBL/GenBank/DDBJ databases">
        <authorList>
            <person name="Van Ghelder C."/>
            <person name="Rancurel C."/>
        </authorList>
    </citation>
    <scope>NUCLEOTIDE SEQUENCE</scope>
    <source>
        <strain evidence="1">CNCM I-4278</strain>
    </source>
</reference>
<sequence length="73" mass="8941">MLTNQLCDNHVLNSRWFSEFEVMKLMIYYHFKYKRLSLILSVVVNHRISMRHKHLVLKNHTMNLPSSCRQDFF</sequence>
<keyword evidence="2" id="KW-1185">Reference proteome</keyword>
<organism evidence="1 2">
    <name type="scientific">Periconia digitata</name>
    <dbReference type="NCBI Taxonomy" id="1303443"/>
    <lineage>
        <taxon>Eukaryota</taxon>
        <taxon>Fungi</taxon>
        <taxon>Dikarya</taxon>
        <taxon>Ascomycota</taxon>
        <taxon>Pezizomycotina</taxon>
        <taxon>Dothideomycetes</taxon>
        <taxon>Pleosporomycetidae</taxon>
        <taxon>Pleosporales</taxon>
        <taxon>Massarineae</taxon>
        <taxon>Periconiaceae</taxon>
        <taxon>Periconia</taxon>
    </lineage>
</organism>
<comment type="caution">
    <text evidence="1">The sequence shown here is derived from an EMBL/GenBank/DDBJ whole genome shotgun (WGS) entry which is preliminary data.</text>
</comment>
<dbReference type="AlphaFoldDB" id="A0A9W4UC14"/>
<protein>
    <submittedName>
        <fullName evidence="1">Uncharacterized protein</fullName>
    </submittedName>
</protein>
<evidence type="ECO:0000313" key="1">
    <source>
        <dbReference type="EMBL" id="CAI6333563.1"/>
    </source>
</evidence>
<name>A0A9W4UC14_9PLEO</name>
<accession>A0A9W4UC14</accession>
<dbReference type="EMBL" id="CAOQHR010000004">
    <property type="protein sequence ID" value="CAI6333563.1"/>
    <property type="molecule type" value="Genomic_DNA"/>
</dbReference>
<dbReference type="Proteomes" id="UP001152607">
    <property type="component" value="Unassembled WGS sequence"/>
</dbReference>
<evidence type="ECO:0000313" key="2">
    <source>
        <dbReference type="Proteomes" id="UP001152607"/>
    </source>
</evidence>